<dbReference type="InterPro" id="IPR018540">
    <property type="entry name" value="Spo0E-like"/>
</dbReference>
<dbReference type="OrthoDB" id="1957006at2"/>
<dbReference type="InterPro" id="IPR037208">
    <property type="entry name" value="Spo0E-like_sf"/>
</dbReference>
<dbReference type="Proteomes" id="UP000216024">
    <property type="component" value="Unassembled WGS sequence"/>
</dbReference>
<dbReference type="Gene3D" id="4.10.280.10">
    <property type="entry name" value="Helix-loop-helix DNA-binding domain"/>
    <property type="match status" value="1"/>
</dbReference>
<keyword evidence="2" id="KW-1185">Reference proteome</keyword>
<accession>A0A267MGC5</accession>
<dbReference type="InterPro" id="IPR036638">
    <property type="entry name" value="HLH_DNA-bd_sf"/>
</dbReference>
<name>A0A267MGC5_9FIRM</name>
<dbReference type="GO" id="GO:0043937">
    <property type="term" value="P:regulation of sporulation"/>
    <property type="evidence" value="ECO:0007669"/>
    <property type="project" value="InterPro"/>
</dbReference>
<comment type="caution">
    <text evidence="1">The sequence shown here is derived from an EMBL/GenBank/DDBJ whole genome shotgun (WGS) entry which is preliminary data.</text>
</comment>
<evidence type="ECO:0000313" key="1">
    <source>
        <dbReference type="EMBL" id="PAB57843.1"/>
    </source>
</evidence>
<evidence type="ECO:0000313" key="2">
    <source>
        <dbReference type="Proteomes" id="UP000216024"/>
    </source>
</evidence>
<protein>
    <recommendedName>
        <fullName evidence="3">Spo0E family sporulation regulatory protein-aspartic acid phosphatase</fullName>
    </recommendedName>
</protein>
<dbReference type="Pfam" id="PF09388">
    <property type="entry name" value="SpoOE-like"/>
    <property type="match status" value="1"/>
</dbReference>
<dbReference type="SUPFAM" id="SSF140500">
    <property type="entry name" value="BAS1536-like"/>
    <property type="match status" value="1"/>
</dbReference>
<dbReference type="GO" id="GO:0046983">
    <property type="term" value="F:protein dimerization activity"/>
    <property type="evidence" value="ECO:0007669"/>
    <property type="project" value="InterPro"/>
</dbReference>
<dbReference type="EMBL" id="NIBG01000022">
    <property type="protein sequence ID" value="PAB57843.1"/>
    <property type="molecule type" value="Genomic_DNA"/>
</dbReference>
<gene>
    <name evidence="1" type="ORF">CCE28_17745</name>
</gene>
<proteinExistence type="predicted"/>
<dbReference type="RefSeq" id="WP_095135068.1">
    <property type="nucleotide sequence ID" value="NZ_NIBG01000022.1"/>
</dbReference>
<organism evidence="1 2">
    <name type="scientific">Anaeromicrobium sediminis</name>
    <dbReference type="NCBI Taxonomy" id="1478221"/>
    <lineage>
        <taxon>Bacteria</taxon>
        <taxon>Bacillati</taxon>
        <taxon>Bacillota</taxon>
        <taxon>Clostridia</taxon>
        <taxon>Peptostreptococcales</taxon>
        <taxon>Thermotaleaceae</taxon>
        <taxon>Anaeromicrobium</taxon>
    </lineage>
</organism>
<evidence type="ECO:0008006" key="3">
    <source>
        <dbReference type="Google" id="ProtNLM"/>
    </source>
</evidence>
<sequence length="56" mass="6919">MNKKKIVKGQIERYKETFNAIFRDDNVDMLDEEILKQSKYLDKLIIEYYRENKQCE</sequence>
<dbReference type="AlphaFoldDB" id="A0A267MGC5"/>
<reference evidence="1 2" key="1">
    <citation type="submission" date="2017-06" db="EMBL/GenBank/DDBJ databases">
        <title>Draft genome sequence of anaerobic fermentative bacterium Anaeromicrobium sediminis DY2726D isolated from West Pacific Ocean sediments.</title>
        <authorList>
            <person name="Zeng X."/>
        </authorList>
    </citation>
    <scope>NUCLEOTIDE SEQUENCE [LARGE SCALE GENOMIC DNA]</scope>
    <source>
        <strain evidence="1 2">DY2726D</strain>
    </source>
</reference>